<dbReference type="AlphaFoldDB" id="A0A9Q1CQ41"/>
<sequence>MAKSDVNTTKKSLVGGALNKAARNFTDHTDVPVRSIIEIEKGDEIVFYEWVLHPRCHGIVIQTNEAKQSIDVIRFTYSRGVVEEAIDFQQPLFKVKCHSFGSNIIDNNLIDPDTVIKRARSVRRKQTFDYSLANNNCKTFARWCKTGIMQKKSYGYEDGN</sequence>
<dbReference type="Gene3D" id="3.90.1720.10">
    <property type="entry name" value="endopeptidase domain like (from Nostoc punctiforme)"/>
    <property type="match status" value="1"/>
</dbReference>
<dbReference type="OrthoDB" id="421951at2759"/>
<dbReference type="Proteomes" id="UP001152320">
    <property type="component" value="Chromosome 1"/>
</dbReference>
<proteinExistence type="predicted"/>
<accession>A0A9Q1CQ41</accession>
<evidence type="ECO:0000313" key="3">
    <source>
        <dbReference type="Proteomes" id="UP001152320"/>
    </source>
</evidence>
<comment type="caution">
    <text evidence="2">The sequence shown here is derived from an EMBL/GenBank/DDBJ whole genome shotgun (WGS) entry which is preliminary data.</text>
</comment>
<dbReference type="InterPro" id="IPR007053">
    <property type="entry name" value="LRAT_dom"/>
</dbReference>
<evidence type="ECO:0000259" key="1">
    <source>
        <dbReference type="Pfam" id="PF04970"/>
    </source>
</evidence>
<name>A0A9Q1CQ41_HOLLE</name>
<dbReference type="EMBL" id="JAIZAY010000001">
    <property type="protein sequence ID" value="KAJ8049507.1"/>
    <property type="molecule type" value="Genomic_DNA"/>
</dbReference>
<organism evidence="2 3">
    <name type="scientific">Holothuria leucospilota</name>
    <name type="common">Black long sea cucumber</name>
    <name type="synonym">Mertensiothuria leucospilota</name>
    <dbReference type="NCBI Taxonomy" id="206669"/>
    <lineage>
        <taxon>Eukaryota</taxon>
        <taxon>Metazoa</taxon>
        <taxon>Echinodermata</taxon>
        <taxon>Eleutherozoa</taxon>
        <taxon>Echinozoa</taxon>
        <taxon>Holothuroidea</taxon>
        <taxon>Aspidochirotacea</taxon>
        <taxon>Aspidochirotida</taxon>
        <taxon>Holothuriidae</taxon>
        <taxon>Holothuria</taxon>
    </lineage>
</organism>
<evidence type="ECO:0000313" key="2">
    <source>
        <dbReference type="EMBL" id="KAJ8049507.1"/>
    </source>
</evidence>
<keyword evidence="3" id="KW-1185">Reference proteome</keyword>
<reference evidence="2" key="1">
    <citation type="submission" date="2021-10" db="EMBL/GenBank/DDBJ databases">
        <title>Tropical sea cucumber genome reveals ecological adaptation and Cuvierian tubules defense mechanism.</title>
        <authorList>
            <person name="Chen T."/>
        </authorList>
    </citation>
    <scope>NUCLEOTIDE SEQUENCE</scope>
    <source>
        <strain evidence="2">Nanhai2018</strain>
        <tissue evidence="2">Muscle</tissue>
    </source>
</reference>
<feature type="domain" description="LRAT" evidence="1">
    <location>
        <begin position="71"/>
        <end position="147"/>
    </location>
</feature>
<protein>
    <recommendedName>
        <fullName evidence="1">LRAT domain-containing protein</fullName>
    </recommendedName>
</protein>
<gene>
    <name evidence="2" type="ORF">HOLleu_02279</name>
</gene>
<dbReference type="Pfam" id="PF04970">
    <property type="entry name" value="LRAT"/>
    <property type="match status" value="1"/>
</dbReference>